<dbReference type="Gene3D" id="3.40.50.920">
    <property type="match status" value="1"/>
</dbReference>
<organism evidence="6 7">
    <name type="scientific">Nitrospira lenta</name>
    <dbReference type="NCBI Taxonomy" id="1436998"/>
    <lineage>
        <taxon>Bacteria</taxon>
        <taxon>Pseudomonadati</taxon>
        <taxon>Nitrospirota</taxon>
        <taxon>Nitrospiria</taxon>
        <taxon>Nitrospirales</taxon>
        <taxon>Nitrospiraceae</taxon>
        <taxon>Nitrospira</taxon>
    </lineage>
</organism>
<dbReference type="Pfam" id="PF02780">
    <property type="entry name" value="Transketolase_C"/>
    <property type="match status" value="1"/>
</dbReference>
<keyword evidence="2" id="KW-0560">Oxidoreductase</keyword>
<gene>
    <name evidence="6" type="ORF">NITLEN_30073</name>
</gene>
<dbReference type="InterPro" id="IPR009014">
    <property type="entry name" value="Transketo_C/PFOR_II"/>
</dbReference>
<keyword evidence="3" id="KW-0786">Thiamine pyrophosphate</keyword>
<dbReference type="AlphaFoldDB" id="A0A330L5N8"/>
<proteinExistence type="predicted"/>
<accession>A0A330L5N8</accession>
<dbReference type="GO" id="GO:0016491">
    <property type="term" value="F:oxidoreductase activity"/>
    <property type="evidence" value="ECO:0007669"/>
    <property type="project" value="UniProtKB-KW"/>
</dbReference>
<dbReference type="InParanoid" id="A0A330L5N8"/>
<dbReference type="SUPFAM" id="SSF52518">
    <property type="entry name" value="Thiamin diphosphate-binding fold (THDP-binding)"/>
    <property type="match status" value="1"/>
</dbReference>
<evidence type="ECO:0000259" key="4">
    <source>
        <dbReference type="Pfam" id="PF02779"/>
    </source>
</evidence>
<dbReference type="InterPro" id="IPR033248">
    <property type="entry name" value="Transketolase_C"/>
</dbReference>
<dbReference type="PANTHER" id="PTHR43257:SF2">
    <property type="entry name" value="PYRUVATE DEHYDROGENASE E1 COMPONENT SUBUNIT BETA"/>
    <property type="match status" value="1"/>
</dbReference>
<dbReference type="PANTHER" id="PTHR43257">
    <property type="entry name" value="PYRUVATE DEHYDROGENASE E1 COMPONENT BETA SUBUNIT"/>
    <property type="match status" value="1"/>
</dbReference>
<evidence type="ECO:0000256" key="1">
    <source>
        <dbReference type="ARBA" id="ARBA00001964"/>
    </source>
</evidence>
<reference evidence="7" key="1">
    <citation type="submission" date="2018-04" db="EMBL/GenBank/DDBJ databases">
        <authorList>
            <person name="Lucker S."/>
            <person name="Sakoula D."/>
        </authorList>
    </citation>
    <scope>NUCLEOTIDE SEQUENCE [LARGE SCALE GENOMIC DNA]</scope>
</reference>
<name>A0A330L5N8_9BACT</name>
<evidence type="ECO:0000259" key="5">
    <source>
        <dbReference type="Pfam" id="PF02780"/>
    </source>
</evidence>
<dbReference type="EMBL" id="OUNR01000016">
    <property type="protein sequence ID" value="SPP65159.1"/>
    <property type="molecule type" value="Genomic_DNA"/>
</dbReference>
<protein>
    <submittedName>
        <fullName evidence="6">Putative transketolase, pyridine binding domain protein</fullName>
    </submittedName>
</protein>
<evidence type="ECO:0000256" key="2">
    <source>
        <dbReference type="ARBA" id="ARBA00023002"/>
    </source>
</evidence>
<feature type="domain" description="Transketolase-like pyrimidine-binding" evidence="4">
    <location>
        <begin position="50"/>
        <end position="169"/>
    </location>
</feature>
<dbReference type="Gene3D" id="3.40.50.970">
    <property type="match status" value="1"/>
</dbReference>
<dbReference type="SUPFAM" id="SSF52922">
    <property type="entry name" value="TK C-terminal domain-like"/>
    <property type="match status" value="1"/>
</dbReference>
<dbReference type="InterPro" id="IPR029061">
    <property type="entry name" value="THDP-binding"/>
</dbReference>
<dbReference type="OrthoDB" id="9780894at2"/>
<dbReference type="Proteomes" id="UP000248168">
    <property type="component" value="Unassembled WGS sequence"/>
</dbReference>
<evidence type="ECO:0000256" key="3">
    <source>
        <dbReference type="ARBA" id="ARBA00023052"/>
    </source>
</evidence>
<sequence>MGRTVAEVIRETTRDHLTNNRGLFLGQCVSAVGWIGGTVPNMSEAEGIVELSLADVTNAGIAVGAALVGRRPIYTVRYQGFMWYNAAPIVNYAAKSKDVWGVPCPVFLRAIAMEGNGIGPVASASQHGLIMRMPGMPVCAPMSPNEWMEAWQWFMRHDDPLYVSEHRRSFVIDYEFDNRIEPDADITLFPISAARLNALEAVETLRREGIICDIQHLVWLKPFTVTDEMQHSLSRTKLGLVIDSDFEIGGPSRSIAYDLMHQSGAPVFALGLEDRSAGVAESLDNPTPTPEQIIRVVRELVRKRQHAPVGVTRGGEQ</sequence>
<dbReference type="Pfam" id="PF02779">
    <property type="entry name" value="Transket_pyr"/>
    <property type="match status" value="1"/>
</dbReference>
<comment type="cofactor">
    <cofactor evidence="1">
        <name>thiamine diphosphate</name>
        <dbReference type="ChEBI" id="CHEBI:58937"/>
    </cofactor>
</comment>
<dbReference type="InterPro" id="IPR005475">
    <property type="entry name" value="Transketolase-like_Pyr-bd"/>
</dbReference>
<dbReference type="RefSeq" id="WP_121989484.1">
    <property type="nucleotide sequence ID" value="NZ_OUNR01000016.1"/>
</dbReference>
<feature type="domain" description="Transketolase C-terminal" evidence="5">
    <location>
        <begin position="181"/>
        <end position="293"/>
    </location>
</feature>
<evidence type="ECO:0000313" key="6">
    <source>
        <dbReference type="EMBL" id="SPP65159.1"/>
    </source>
</evidence>
<evidence type="ECO:0000313" key="7">
    <source>
        <dbReference type="Proteomes" id="UP000248168"/>
    </source>
</evidence>
<keyword evidence="7" id="KW-1185">Reference proteome</keyword>